<name>A0AAN5D3S7_9BILA</name>
<evidence type="ECO:0000256" key="2">
    <source>
        <dbReference type="ARBA" id="ARBA00023157"/>
    </source>
</evidence>
<dbReference type="InterPro" id="IPR035914">
    <property type="entry name" value="Sperma_CUB_dom_sf"/>
</dbReference>
<evidence type="ECO:0000313" key="6">
    <source>
        <dbReference type="EMBL" id="GMR56033.1"/>
    </source>
</evidence>
<dbReference type="Pfam" id="PF00431">
    <property type="entry name" value="CUB"/>
    <property type="match status" value="1"/>
</dbReference>
<feature type="domain" description="CUB" evidence="5">
    <location>
        <begin position="69"/>
        <end position="181"/>
    </location>
</feature>
<dbReference type="EMBL" id="BTRK01000005">
    <property type="protein sequence ID" value="GMR56033.1"/>
    <property type="molecule type" value="Genomic_DNA"/>
</dbReference>
<keyword evidence="2" id="KW-1015">Disulfide bond</keyword>
<dbReference type="PROSITE" id="PS01180">
    <property type="entry name" value="CUB"/>
    <property type="match status" value="1"/>
</dbReference>
<keyword evidence="1" id="KW-0677">Repeat</keyword>
<dbReference type="SUPFAM" id="SSF49854">
    <property type="entry name" value="Spermadhesin, CUB domain"/>
    <property type="match status" value="1"/>
</dbReference>
<dbReference type="CDD" id="cd00041">
    <property type="entry name" value="CUB"/>
    <property type="match status" value="1"/>
</dbReference>
<comment type="caution">
    <text evidence="3">Lacks conserved residue(s) required for the propagation of feature annotation.</text>
</comment>
<evidence type="ECO:0000259" key="5">
    <source>
        <dbReference type="PROSITE" id="PS01180"/>
    </source>
</evidence>
<dbReference type="PANTHER" id="PTHR24251">
    <property type="entry name" value="OVOCHYMASE-RELATED"/>
    <property type="match status" value="1"/>
</dbReference>
<dbReference type="Proteomes" id="UP001328107">
    <property type="component" value="Unassembled WGS sequence"/>
</dbReference>
<sequence length="183" mass="20366">MTHNLPPKYPQSLLLLGSLLQLTFLCQPQPITPFTAPITPETDIVSITSDVTQSHVHVDTTGPNVLSDCPPVRIHGEAWVTSSGWPRGYPRNSSCWFFFSVNPKEHVKLKFEAVSINEVTDIITVKDGPFKNSTELGRVGNKPFDPYQYIEFHSTTNYMTVHFVSGAVRGGLGWTAHVYSSFT</sequence>
<reference evidence="7" key="1">
    <citation type="submission" date="2022-10" db="EMBL/GenBank/DDBJ databases">
        <title>Genome assembly of Pristionchus species.</title>
        <authorList>
            <person name="Yoshida K."/>
            <person name="Sommer R.J."/>
        </authorList>
    </citation>
    <scope>NUCLEOTIDE SEQUENCE [LARGE SCALE GENOMIC DNA]</scope>
    <source>
        <strain evidence="7">RS5460</strain>
    </source>
</reference>
<evidence type="ECO:0000256" key="4">
    <source>
        <dbReference type="SAM" id="SignalP"/>
    </source>
</evidence>
<keyword evidence="4" id="KW-0732">Signal</keyword>
<dbReference type="SMART" id="SM00042">
    <property type="entry name" value="CUB"/>
    <property type="match status" value="1"/>
</dbReference>
<comment type="caution">
    <text evidence="6">The sequence shown here is derived from an EMBL/GenBank/DDBJ whole genome shotgun (WGS) entry which is preliminary data.</text>
</comment>
<protein>
    <recommendedName>
        <fullName evidence="5">CUB domain-containing protein</fullName>
    </recommendedName>
</protein>
<evidence type="ECO:0000256" key="1">
    <source>
        <dbReference type="ARBA" id="ARBA00022737"/>
    </source>
</evidence>
<dbReference type="InterPro" id="IPR000859">
    <property type="entry name" value="CUB_dom"/>
</dbReference>
<dbReference type="AlphaFoldDB" id="A0AAN5D3S7"/>
<gene>
    <name evidence="6" type="ORF">PMAYCL1PPCAC_26228</name>
</gene>
<proteinExistence type="predicted"/>
<feature type="chain" id="PRO_5042828075" description="CUB domain-containing protein" evidence="4">
    <location>
        <begin position="29"/>
        <end position="183"/>
    </location>
</feature>
<feature type="signal peptide" evidence="4">
    <location>
        <begin position="1"/>
        <end position="28"/>
    </location>
</feature>
<accession>A0AAN5D3S7</accession>
<keyword evidence="7" id="KW-1185">Reference proteome</keyword>
<evidence type="ECO:0000313" key="7">
    <source>
        <dbReference type="Proteomes" id="UP001328107"/>
    </source>
</evidence>
<organism evidence="6 7">
    <name type="scientific">Pristionchus mayeri</name>
    <dbReference type="NCBI Taxonomy" id="1317129"/>
    <lineage>
        <taxon>Eukaryota</taxon>
        <taxon>Metazoa</taxon>
        <taxon>Ecdysozoa</taxon>
        <taxon>Nematoda</taxon>
        <taxon>Chromadorea</taxon>
        <taxon>Rhabditida</taxon>
        <taxon>Rhabditina</taxon>
        <taxon>Diplogasteromorpha</taxon>
        <taxon>Diplogasteroidea</taxon>
        <taxon>Neodiplogasteridae</taxon>
        <taxon>Pristionchus</taxon>
    </lineage>
</organism>
<evidence type="ECO:0000256" key="3">
    <source>
        <dbReference type="PROSITE-ProRule" id="PRU00059"/>
    </source>
</evidence>
<dbReference type="Gene3D" id="2.60.120.290">
    <property type="entry name" value="Spermadhesin, CUB domain"/>
    <property type="match status" value="1"/>
</dbReference>